<reference evidence="1" key="1">
    <citation type="submission" date="2021-02" db="EMBL/GenBank/DDBJ databases">
        <authorList>
            <person name="Nowell W R."/>
        </authorList>
    </citation>
    <scope>NUCLEOTIDE SEQUENCE</scope>
</reference>
<feature type="non-terminal residue" evidence="1">
    <location>
        <position position="26"/>
    </location>
</feature>
<gene>
    <name evidence="1" type="ORF">SMN809_LOCUS29185</name>
    <name evidence="2" type="ORF">SMN809_LOCUS29277</name>
</gene>
<proteinExistence type="predicted"/>
<dbReference type="EMBL" id="CAJOBI010051526">
    <property type="protein sequence ID" value="CAF4374208.1"/>
    <property type="molecule type" value="Genomic_DNA"/>
</dbReference>
<protein>
    <submittedName>
        <fullName evidence="1">Uncharacterized protein</fullName>
    </submittedName>
</protein>
<evidence type="ECO:0000313" key="2">
    <source>
        <dbReference type="EMBL" id="CAF4374208.1"/>
    </source>
</evidence>
<dbReference type="EMBL" id="CAJOBI010051090">
    <property type="protein sequence ID" value="CAF4372092.1"/>
    <property type="molecule type" value="Genomic_DNA"/>
</dbReference>
<evidence type="ECO:0000313" key="1">
    <source>
        <dbReference type="EMBL" id="CAF4372092.1"/>
    </source>
</evidence>
<accession>A0A8S2V3F2</accession>
<dbReference type="Proteomes" id="UP000676336">
    <property type="component" value="Unassembled WGS sequence"/>
</dbReference>
<organism evidence="1 3">
    <name type="scientific">Rotaria magnacalcarata</name>
    <dbReference type="NCBI Taxonomy" id="392030"/>
    <lineage>
        <taxon>Eukaryota</taxon>
        <taxon>Metazoa</taxon>
        <taxon>Spiralia</taxon>
        <taxon>Gnathifera</taxon>
        <taxon>Rotifera</taxon>
        <taxon>Eurotatoria</taxon>
        <taxon>Bdelloidea</taxon>
        <taxon>Philodinida</taxon>
        <taxon>Philodinidae</taxon>
        <taxon>Rotaria</taxon>
    </lineage>
</organism>
<comment type="caution">
    <text evidence="1">The sequence shown here is derived from an EMBL/GenBank/DDBJ whole genome shotgun (WGS) entry which is preliminary data.</text>
</comment>
<dbReference type="AlphaFoldDB" id="A0A8S2V3F2"/>
<sequence>MLSFFSQQIQDQRQRRLTAANRAARL</sequence>
<name>A0A8S2V3F2_9BILA</name>
<evidence type="ECO:0000313" key="3">
    <source>
        <dbReference type="Proteomes" id="UP000676336"/>
    </source>
</evidence>